<dbReference type="InterPro" id="IPR004598">
    <property type="entry name" value="TFIIH_p52/Tfb2"/>
</dbReference>
<sequence>MSLLQCANLTDYLKTLGPSQLENLYVHPATALAVFRELPLLGQHYVLRLLHVEQSVPKAVVSSWVSRVDQYRKIEVQAMEALTNLRVWTSATNQAGMESLTLDDTFKQNLKTALMGGGSPWTTSRYLDLDPNRRDAAYLDQYSQERWDTVLHYMVGSSQQEGISADAVRILLSSGLMVVTPGTTEPTITRSGFQFLLMDTPSQVWFFILQYLDSVKSRNLNLTECLNFLFQLSFSELGKDYSTSGLSHGLLVFLQHLREFGLVYQRKRSAGRFYPTRLALNIASGENKSLLERHREGYIVVETNYRIYAYSNSNLQVALIGLFAEVLYRFPNLAVAVVTRDSIRQALRGGIKASQIVRFLQMHAHPRQQEQSQKKKRDEKLSNERAKDVIPGTVVDQIYLWEKERDRFTFEEGVLYNQFLSQGDYETVKNYADSQGVLNWSNDQNRTIIVSRAGHDDVRKFWRRHSRGGN</sequence>
<dbReference type="GO" id="GO:0000439">
    <property type="term" value="C:transcription factor TFIIH core complex"/>
    <property type="evidence" value="ECO:0007669"/>
    <property type="project" value="InterPro"/>
</dbReference>
<dbReference type="InterPro" id="IPR040662">
    <property type="entry name" value="Tfb2_C"/>
</dbReference>
<proteinExistence type="inferred from homology"/>
<dbReference type="EMBL" id="VCGU01000005">
    <property type="protein sequence ID" value="TRY75255.1"/>
    <property type="molecule type" value="Genomic_DNA"/>
</dbReference>
<evidence type="ECO:0000256" key="10">
    <source>
        <dbReference type="RuleBase" id="RU364024"/>
    </source>
</evidence>
<dbReference type="GO" id="GO:0003690">
    <property type="term" value="F:double-stranded DNA binding"/>
    <property type="evidence" value="ECO:0007669"/>
    <property type="project" value="TreeGrafter"/>
</dbReference>
<keyword evidence="3 10" id="KW-0227">DNA damage</keyword>
<dbReference type="Pfam" id="PF18307">
    <property type="entry name" value="Tfb2_C"/>
    <property type="match status" value="1"/>
</dbReference>
<evidence type="ECO:0000256" key="6">
    <source>
        <dbReference type="ARBA" id="ARBA00023204"/>
    </source>
</evidence>
<feature type="domain" description="Transcription factor Tfb2 C-terminal" evidence="12">
    <location>
        <begin position="396"/>
        <end position="463"/>
    </location>
</feature>
<dbReference type="GO" id="GO:0005675">
    <property type="term" value="C:transcription factor TFIIH holo complex"/>
    <property type="evidence" value="ECO:0007669"/>
    <property type="project" value="TreeGrafter"/>
</dbReference>
<evidence type="ECO:0000256" key="11">
    <source>
        <dbReference type="SAM" id="MobiDB-lite"/>
    </source>
</evidence>
<comment type="caution">
    <text evidence="13">The sequence shown here is derived from an EMBL/GenBank/DDBJ whole genome shotgun (WGS) entry which is preliminary data.</text>
</comment>
<keyword evidence="14" id="KW-1185">Reference proteome</keyword>
<feature type="region of interest" description="Disordered" evidence="11">
    <location>
        <begin position="364"/>
        <end position="383"/>
    </location>
</feature>
<feature type="compositionally biased region" description="Basic and acidic residues" evidence="11">
    <location>
        <begin position="372"/>
        <end position="383"/>
    </location>
</feature>
<dbReference type="Proteomes" id="UP000318571">
    <property type="component" value="Chromosome 2"/>
</dbReference>
<reference evidence="13 14" key="1">
    <citation type="journal article" date="2018" name="Nat. Ecol. Evol.">
        <title>Genomic signatures of mitonuclear coevolution across populations of Tigriopus californicus.</title>
        <authorList>
            <person name="Barreto F.S."/>
            <person name="Watson E.T."/>
            <person name="Lima T.G."/>
            <person name="Willett C.S."/>
            <person name="Edmands S."/>
            <person name="Li W."/>
            <person name="Burton R.S."/>
        </authorList>
    </citation>
    <scope>NUCLEOTIDE SEQUENCE [LARGE SCALE GENOMIC DNA]</scope>
    <source>
        <strain evidence="13 14">San Diego</strain>
    </source>
</reference>
<evidence type="ECO:0000256" key="1">
    <source>
        <dbReference type="ARBA" id="ARBA00004123"/>
    </source>
</evidence>
<dbReference type="NCBIfam" id="TIGR00625">
    <property type="entry name" value="tfb2"/>
    <property type="match status" value="1"/>
</dbReference>
<dbReference type="GO" id="GO:0006289">
    <property type="term" value="P:nucleotide-excision repair"/>
    <property type="evidence" value="ECO:0007669"/>
    <property type="project" value="InterPro"/>
</dbReference>
<name>A0A553PC48_TIGCA</name>
<evidence type="ECO:0000256" key="2">
    <source>
        <dbReference type="ARBA" id="ARBA00007132"/>
    </source>
</evidence>
<evidence type="ECO:0000256" key="4">
    <source>
        <dbReference type="ARBA" id="ARBA00023015"/>
    </source>
</evidence>
<evidence type="ECO:0000256" key="3">
    <source>
        <dbReference type="ARBA" id="ARBA00022763"/>
    </source>
</evidence>
<keyword evidence="7 10" id="KW-0539">Nucleus</keyword>
<dbReference type="GO" id="GO:0001671">
    <property type="term" value="F:ATPase activator activity"/>
    <property type="evidence" value="ECO:0007669"/>
    <property type="project" value="InterPro"/>
</dbReference>
<comment type="function">
    <text evidence="10">Component of the general transcription and DNA repair factor IIH (TFIIH) core complex which is involved in general and transcription-coupled nucleotide excision repair (NER) of damaged DNA.</text>
</comment>
<dbReference type="FunFam" id="3.30.70.2610:FF:000001">
    <property type="entry name" value="General transcription factor IIH subunit 4"/>
    <property type="match status" value="1"/>
</dbReference>
<keyword evidence="4 10" id="KW-0805">Transcription regulation</keyword>
<evidence type="ECO:0000256" key="9">
    <source>
        <dbReference type="ARBA" id="ARBA00070130"/>
    </source>
</evidence>
<dbReference type="Pfam" id="PF03849">
    <property type="entry name" value="Tfb2"/>
    <property type="match status" value="1"/>
</dbReference>
<dbReference type="OrthoDB" id="364513at2759"/>
<dbReference type="AlphaFoldDB" id="A0A553PC48"/>
<evidence type="ECO:0000313" key="13">
    <source>
        <dbReference type="EMBL" id="TRY75255.1"/>
    </source>
</evidence>
<comment type="subcellular location">
    <subcellularLocation>
        <location evidence="1 10">Nucleus</location>
    </subcellularLocation>
</comment>
<dbReference type="PANTHER" id="PTHR13152:SF0">
    <property type="entry name" value="GENERAL TRANSCRIPTION FACTOR IIH SUBUNIT 4"/>
    <property type="match status" value="1"/>
</dbReference>
<dbReference type="PANTHER" id="PTHR13152">
    <property type="entry name" value="TFIIH, POLYPEPTIDE 4"/>
    <property type="match status" value="1"/>
</dbReference>
<comment type="subunit">
    <text evidence="8">Component of the 7-subunit TFIIH core complex composed of XPB/ERCC3, XPD/ERCC2, GTF2H1, GTF2H2, GTF2H3, GTF2H4 and GTF2H5, which is active in NER. The core complex associates with the 3-subunit CDK-activating kinase (CAK) module composed of CCNH/cyclin H, CDK7 and MNAT1 to form the 10-subunit holoenzyme (holo-TFIIH) active in transcription. Part of TBP-based Pol II pre-initiation complex (PIC), in which Pol II core assembles with general transcription factors and other specific initiation factors including GTF2E1, GTF2E2, GTF2F1, GTF2F2, TCEA1, ERCC2, ERCC3, GTF2H2, GTF2H3, GTF2H4, GTF2H5, GTF2A1, GTF2A2, GTF2B and TBP; this large multi-subunit PIC complex mediates DNA unwinding and targets Pol II core to the transcription start site where the first phosphodiester bond forms.</text>
</comment>
<evidence type="ECO:0000256" key="7">
    <source>
        <dbReference type="ARBA" id="ARBA00023242"/>
    </source>
</evidence>
<keyword evidence="6 10" id="KW-0234">DNA repair</keyword>
<accession>A0A553PC48</accession>
<dbReference type="Gene3D" id="3.30.70.2610">
    <property type="match status" value="1"/>
</dbReference>
<evidence type="ECO:0000256" key="8">
    <source>
        <dbReference type="ARBA" id="ARBA00064576"/>
    </source>
</evidence>
<dbReference type="GO" id="GO:0006366">
    <property type="term" value="P:transcription by RNA polymerase II"/>
    <property type="evidence" value="ECO:0007669"/>
    <property type="project" value="UniProtKB-ARBA"/>
</dbReference>
<organism evidence="13 14">
    <name type="scientific">Tigriopus californicus</name>
    <name type="common">Marine copepod</name>
    <dbReference type="NCBI Taxonomy" id="6832"/>
    <lineage>
        <taxon>Eukaryota</taxon>
        <taxon>Metazoa</taxon>
        <taxon>Ecdysozoa</taxon>
        <taxon>Arthropoda</taxon>
        <taxon>Crustacea</taxon>
        <taxon>Multicrustacea</taxon>
        <taxon>Hexanauplia</taxon>
        <taxon>Copepoda</taxon>
        <taxon>Harpacticoida</taxon>
        <taxon>Harpacticidae</taxon>
        <taxon>Tigriopus</taxon>
    </lineage>
</organism>
<comment type="similarity">
    <text evidence="2 10">Belongs to the TFB2 family.</text>
</comment>
<dbReference type="OMA" id="KGFIIIE"/>
<evidence type="ECO:0000259" key="12">
    <source>
        <dbReference type="Pfam" id="PF18307"/>
    </source>
</evidence>
<keyword evidence="5 10" id="KW-0804">Transcription</keyword>
<dbReference type="STRING" id="6832.A0A553PC48"/>
<protein>
    <recommendedName>
        <fullName evidence="9 10">General transcription factor IIH subunit 4</fullName>
    </recommendedName>
</protein>
<gene>
    <name evidence="13" type="ORF">TCAL_10082</name>
</gene>
<evidence type="ECO:0000313" key="14">
    <source>
        <dbReference type="Proteomes" id="UP000318571"/>
    </source>
</evidence>
<evidence type="ECO:0000256" key="5">
    <source>
        <dbReference type="ARBA" id="ARBA00023163"/>
    </source>
</evidence>